<protein>
    <submittedName>
        <fullName evidence="1">Uncharacterized protein</fullName>
    </submittedName>
</protein>
<evidence type="ECO:0000313" key="1">
    <source>
        <dbReference type="EMBL" id="KJU82581.1"/>
    </source>
</evidence>
<dbReference type="EMBL" id="LACI01002254">
    <property type="protein sequence ID" value="KJU82581.1"/>
    <property type="molecule type" value="Genomic_DNA"/>
</dbReference>
<dbReference type="Proteomes" id="UP000033423">
    <property type="component" value="Unassembled WGS sequence"/>
</dbReference>
<evidence type="ECO:0000313" key="2">
    <source>
        <dbReference type="Proteomes" id="UP000033423"/>
    </source>
</evidence>
<gene>
    <name evidence="1" type="ORF">MBAV_005225</name>
</gene>
<sequence>MRASIDDGAGTIVKSSNTMHWGHKASVIGLPKQGIPLDAVAISDAATHDGETLYPHVEKLFNDHPEIKPWIDTVLYDSACDSKPLKDKFQA</sequence>
<accession>A0A0F3GL09</accession>
<organism evidence="1 2">
    <name type="scientific">Candidatus Magnetobacterium bavaricum</name>
    <dbReference type="NCBI Taxonomy" id="29290"/>
    <lineage>
        <taxon>Bacteria</taxon>
        <taxon>Pseudomonadati</taxon>
        <taxon>Nitrospirota</taxon>
        <taxon>Thermodesulfovibrionia</taxon>
        <taxon>Thermodesulfovibrionales</taxon>
        <taxon>Candidatus Magnetobacteriaceae</taxon>
        <taxon>Candidatus Magnetobacterium</taxon>
    </lineage>
</organism>
<comment type="caution">
    <text evidence="1">The sequence shown here is derived from an EMBL/GenBank/DDBJ whole genome shotgun (WGS) entry which is preliminary data.</text>
</comment>
<proteinExistence type="predicted"/>
<reference evidence="1 2" key="1">
    <citation type="submission" date="2015-02" db="EMBL/GenBank/DDBJ databases">
        <title>Single-cell genomics of uncultivated deep-branching MTB reveals a conserved set of magnetosome genes.</title>
        <authorList>
            <person name="Kolinko S."/>
            <person name="Richter M."/>
            <person name="Glockner F.O."/>
            <person name="Brachmann A."/>
            <person name="Schuler D."/>
        </authorList>
    </citation>
    <scope>NUCLEOTIDE SEQUENCE [LARGE SCALE GENOMIC DNA]</scope>
    <source>
        <strain evidence="1">TM-1</strain>
    </source>
</reference>
<name>A0A0F3GL09_9BACT</name>
<feature type="non-terminal residue" evidence="1">
    <location>
        <position position="91"/>
    </location>
</feature>
<dbReference type="AlphaFoldDB" id="A0A0F3GL09"/>
<keyword evidence="2" id="KW-1185">Reference proteome</keyword>